<reference evidence="2" key="2">
    <citation type="submission" date="2021-04" db="EMBL/GenBank/DDBJ databases">
        <authorList>
            <person name="Gilroy R."/>
        </authorList>
    </citation>
    <scope>NUCLEOTIDE SEQUENCE</scope>
    <source>
        <strain evidence="2">B5_2728</strain>
    </source>
</reference>
<name>A0A948T1K1_9FIRM</name>
<keyword evidence="1" id="KW-1133">Transmembrane helix</keyword>
<comment type="caution">
    <text evidence="2">The sequence shown here is derived from an EMBL/GenBank/DDBJ whole genome shotgun (WGS) entry which is preliminary data.</text>
</comment>
<dbReference type="Proteomes" id="UP000713596">
    <property type="component" value="Unassembled WGS sequence"/>
</dbReference>
<dbReference type="EMBL" id="JAHLFP010000015">
    <property type="protein sequence ID" value="MBU3805697.1"/>
    <property type="molecule type" value="Genomic_DNA"/>
</dbReference>
<accession>A0A948T1K1</accession>
<gene>
    <name evidence="2" type="ORF">H9882_02200</name>
</gene>
<protein>
    <submittedName>
        <fullName evidence="2">DUF1294 domain-containing protein</fullName>
    </submittedName>
</protein>
<reference evidence="2" key="1">
    <citation type="journal article" date="2021" name="PeerJ">
        <title>Extensive microbial diversity within the chicken gut microbiome revealed by metagenomics and culture.</title>
        <authorList>
            <person name="Gilroy R."/>
            <person name="Ravi A."/>
            <person name="Getino M."/>
            <person name="Pursley I."/>
            <person name="Horton D.L."/>
            <person name="Alikhan N.F."/>
            <person name="Baker D."/>
            <person name="Gharbi K."/>
            <person name="Hall N."/>
            <person name="Watson M."/>
            <person name="Adriaenssens E.M."/>
            <person name="Foster-Nyarko E."/>
            <person name="Jarju S."/>
            <person name="Secka A."/>
            <person name="Antonio M."/>
            <person name="Oren A."/>
            <person name="Chaudhuri R.R."/>
            <person name="La Ragione R."/>
            <person name="Hildebrand F."/>
            <person name="Pallen M.J."/>
        </authorList>
    </citation>
    <scope>NUCLEOTIDE SEQUENCE</scope>
    <source>
        <strain evidence="2">B5_2728</strain>
    </source>
</reference>
<evidence type="ECO:0000313" key="2">
    <source>
        <dbReference type="EMBL" id="MBU3805697.1"/>
    </source>
</evidence>
<dbReference type="PIRSF" id="PIRSF002599">
    <property type="entry name" value="Cold_shock_A"/>
    <property type="match status" value="1"/>
</dbReference>
<evidence type="ECO:0000313" key="3">
    <source>
        <dbReference type="Proteomes" id="UP000713596"/>
    </source>
</evidence>
<keyword evidence="1" id="KW-0812">Transmembrane</keyword>
<keyword evidence="1" id="KW-0472">Membrane</keyword>
<organism evidence="2 3">
    <name type="scientific">Candidatus Allofournierella pullistercoris</name>
    <dbReference type="NCBI Taxonomy" id="2838597"/>
    <lineage>
        <taxon>Bacteria</taxon>
        <taxon>Bacillati</taxon>
        <taxon>Bacillota</taxon>
        <taxon>Clostridia</taxon>
        <taxon>Eubacteriales</taxon>
        <taxon>Oscillospiraceae</taxon>
        <taxon>Allofournierella</taxon>
    </lineage>
</organism>
<proteinExistence type="predicted"/>
<dbReference type="InterPro" id="IPR010718">
    <property type="entry name" value="DUF1294"/>
</dbReference>
<feature type="transmembrane region" description="Helical" evidence="1">
    <location>
        <begin position="64"/>
        <end position="88"/>
    </location>
</feature>
<dbReference type="GO" id="GO:0003676">
    <property type="term" value="F:nucleic acid binding"/>
    <property type="evidence" value="ECO:0007669"/>
    <property type="project" value="InterPro"/>
</dbReference>
<evidence type="ECO:0000256" key="1">
    <source>
        <dbReference type="SAM" id="Phobius"/>
    </source>
</evidence>
<dbReference type="InterPro" id="IPR012156">
    <property type="entry name" value="Cold_shock_CspA"/>
</dbReference>
<feature type="transmembrane region" description="Helical" evidence="1">
    <location>
        <begin position="34"/>
        <end position="55"/>
    </location>
</feature>
<dbReference type="AlphaFoldDB" id="A0A948T1K1"/>
<dbReference type="Pfam" id="PF06961">
    <property type="entry name" value="DUF1294"/>
    <property type="match status" value="1"/>
</dbReference>
<sequence>MLLVYLCGINLVAFGVSAWDKHCAKKQRRRVPERTLLLLSAVGGSPLFLASMYLLHHKTRKPKFFIGVPVILVLQIALVVVAVTQGWLA</sequence>